<protein>
    <submittedName>
        <fullName evidence="1">Uncharacterized protein</fullName>
    </submittedName>
</protein>
<proteinExistence type="predicted"/>
<name>A0A645J7B0_9ZZZZ</name>
<gene>
    <name evidence="1" type="ORF">SDC9_207037</name>
</gene>
<organism evidence="1">
    <name type="scientific">bioreactor metagenome</name>
    <dbReference type="NCBI Taxonomy" id="1076179"/>
    <lineage>
        <taxon>unclassified sequences</taxon>
        <taxon>metagenomes</taxon>
        <taxon>ecological metagenomes</taxon>
    </lineage>
</organism>
<dbReference type="EMBL" id="VSSQ01133190">
    <property type="protein sequence ID" value="MPN59316.1"/>
    <property type="molecule type" value="Genomic_DNA"/>
</dbReference>
<evidence type="ECO:0000313" key="1">
    <source>
        <dbReference type="EMBL" id="MPN59316.1"/>
    </source>
</evidence>
<reference evidence="1" key="1">
    <citation type="submission" date="2019-08" db="EMBL/GenBank/DDBJ databases">
        <authorList>
            <person name="Kucharzyk K."/>
            <person name="Murdoch R.W."/>
            <person name="Higgins S."/>
            <person name="Loffler F."/>
        </authorList>
    </citation>
    <scope>NUCLEOTIDE SEQUENCE</scope>
</reference>
<dbReference type="AlphaFoldDB" id="A0A645J7B0"/>
<comment type="caution">
    <text evidence="1">The sequence shown here is derived from an EMBL/GenBank/DDBJ whole genome shotgun (WGS) entry which is preliminary data.</text>
</comment>
<accession>A0A645J7B0</accession>
<sequence>MLTNLFAVHGNDFTRLRWQITAQKFAELTFADKANAGRIFFLRGNQSQVFGNFAHLRFFQFADREQTLCDLLMAQRVEEVALIFIAI</sequence>